<dbReference type="SUPFAM" id="SSF117892">
    <property type="entry name" value="Band 7/SPFH domain"/>
    <property type="match status" value="1"/>
</dbReference>
<dbReference type="Gene3D" id="3.30.479.30">
    <property type="entry name" value="Band 7 domain"/>
    <property type="match status" value="1"/>
</dbReference>
<dbReference type="KEGG" id="ccp:CHC_T00003111001"/>
<dbReference type="GeneID" id="17321953"/>
<reference evidence="4" key="1">
    <citation type="journal article" date="2013" name="Proc. Natl. Acad. Sci. U.S.A.">
        <title>Genome structure and metabolic features in the red seaweed Chondrus crispus shed light on evolution of the Archaeplastida.</title>
        <authorList>
            <person name="Collen J."/>
            <person name="Porcel B."/>
            <person name="Carre W."/>
            <person name="Ball S.G."/>
            <person name="Chaparro C."/>
            <person name="Tonon T."/>
            <person name="Barbeyron T."/>
            <person name="Michel G."/>
            <person name="Noel B."/>
            <person name="Valentin K."/>
            <person name="Elias M."/>
            <person name="Artiguenave F."/>
            <person name="Arun A."/>
            <person name="Aury J.M."/>
            <person name="Barbosa-Neto J.F."/>
            <person name="Bothwell J.H."/>
            <person name="Bouget F.Y."/>
            <person name="Brillet L."/>
            <person name="Cabello-Hurtado F."/>
            <person name="Capella-Gutierrez S."/>
            <person name="Charrier B."/>
            <person name="Cladiere L."/>
            <person name="Cock J.M."/>
            <person name="Coelho S.M."/>
            <person name="Colleoni C."/>
            <person name="Czjzek M."/>
            <person name="Da Silva C."/>
            <person name="Delage L."/>
            <person name="Denoeud F."/>
            <person name="Deschamps P."/>
            <person name="Dittami S.M."/>
            <person name="Gabaldon T."/>
            <person name="Gachon C.M."/>
            <person name="Groisillier A."/>
            <person name="Herve C."/>
            <person name="Jabbari K."/>
            <person name="Katinka M."/>
            <person name="Kloareg B."/>
            <person name="Kowalczyk N."/>
            <person name="Labadie K."/>
            <person name="Leblanc C."/>
            <person name="Lopez P.J."/>
            <person name="McLachlan D.H."/>
            <person name="Meslet-Cladiere L."/>
            <person name="Moustafa A."/>
            <person name="Nehr Z."/>
            <person name="Nyvall Collen P."/>
            <person name="Panaud O."/>
            <person name="Partensky F."/>
            <person name="Poulain J."/>
            <person name="Rensing S.A."/>
            <person name="Rousvoal S."/>
            <person name="Samson G."/>
            <person name="Symeonidi A."/>
            <person name="Weissenbach J."/>
            <person name="Zambounis A."/>
            <person name="Wincker P."/>
            <person name="Boyen C."/>
        </authorList>
    </citation>
    <scope>NUCLEOTIDE SEQUENCE [LARGE SCALE GENOMIC DNA]</scope>
    <source>
        <strain evidence="4">cv. Stackhouse</strain>
    </source>
</reference>
<sequence length="283" mass="30550">MSPPPPAVNMGGKQTAGVAKPVYSHSSPSASDRTVAPPNTQEDNVFCGSNPFDACILCNTCFIVPERTNYVELYFGSYHGTITKPGCYCRSAFAIELRQVKTDLSTFDMPNTKVLDSRGSPIVVSGIITFWIVDARAAAIDVANPHQYIRDQAPAILKRIVSMYPYESDDPNVPSLRTETSEVTARMRDTLQARCTVAGIRIESFSLNELSYAPEIASTMLKRQQAEALISARRAIVSGAKEIAKDAVEDVGGSMTAEQKAGLLSNLLVVLVGDKDVTPTIAV</sequence>
<evidence type="ECO:0000313" key="4">
    <source>
        <dbReference type="Proteomes" id="UP000012073"/>
    </source>
</evidence>
<feature type="region of interest" description="Disordered" evidence="1">
    <location>
        <begin position="1"/>
        <end position="38"/>
    </location>
</feature>
<dbReference type="OrthoDB" id="2105077at2759"/>
<dbReference type="Proteomes" id="UP000012073">
    <property type="component" value="Unassembled WGS sequence"/>
</dbReference>
<protein>
    <recommendedName>
        <fullName evidence="2">Band 7 domain-containing protein</fullName>
    </recommendedName>
</protein>
<dbReference type="EMBL" id="HG001691">
    <property type="protein sequence ID" value="CDF34410.1"/>
    <property type="molecule type" value="Genomic_DNA"/>
</dbReference>
<dbReference type="PANTHER" id="PTHR43446">
    <property type="entry name" value="MEMBRANE PROTEIN-RELATED"/>
    <property type="match status" value="1"/>
</dbReference>
<feature type="domain" description="Band 7" evidence="2">
    <location>
        <begin position="63"/>
        <end position="230"/>
    </location>
</feature>
<accession>R7QAB5</accession>
<dbReference type="Gramene" id="CDF34410">
    <property type="protein sequence ID" value="CDF34410"/>
    <property type="gene ID" value="CHC_T00003111001"/>
</dbReference>
<dbReference type="PANTHER" id="PTHR43446:SF1">
    <property type="entry name" value="BAND 7 DOMAIN-CONTAINING PROTEIN"/>
    <property type="match status" value="1"/>
</dbReference>
<organism evidence="3 4">
    <name type="scientific">Chondrus crispus</name>
    <name type="common">Carrageen Irish moss</name>
    <name type="synonym">Polymorpha crispa</name>
    <dbReference type="NCBI Taxonomy" id="2769"/>
    <lineage>
        <taxon>Eukaryota</taxon>
        <taxon>Rhodophyta</taxon>
        <taxon>Florideophyceae</taxon>
        <taxon>Rhodymeniophycidae</taxon>
        <taxon>Gigartinales</taxon>
        <taxon>Gigartinaceae</taxon>
        <taxon>Chondrus</taxon>
    </lineage>
</organism>
<name>R7QAB5_CHOCR</name>
<dbReference type="RefSeq" id="XP_005714229.1">
    <property type="nucleotide sequence ID" value="XM_005714172.1"/>
</dbReference>
<dbReference type="STRING" id="2769.R7QAB5"/>
<proteinExistence type="predicted"/>
<feature type="compositionally biased region" description="Polar residues" evidence="1">
    <location>
        <begin position="24"/>
        <end position="38"/>
    </location>
</feature>
<dbReference type="AlphaFoldDB" id="R7QAB5"/>
<evidence type="ECO:0000259" key="2">
    <source>
        <dbReference type="Pfam" id="PF01145"/>
    </source>
</evidence>
<dbReference type="InterPro" id="IPR001107">
    <property type="entry name" value="Band_7"/>
</dbReference>
<keyword evidence="4" id="KW-1185">Reference proteome</keyword>
<evidence type="ECO:0000256" key="1">
    <source>
        <dbReference type="SAM" id="MobiDB-lite"/>
    </source>
</evidence>
<dbReference type="Pfam" id="PF01145">
    <property type="entry name" value="Band_7"/>
    <property type="match status" value="1"/>
</dbReference>
<evidence type="ECO:0000313" key="3">
    <source>
        <dbReference type="EMBL" id="CDF34410.1"/>
    </source>
</evidence>
<gene>
    <name evidence="3" type="ORF">CHC_T00003111001</name>
</gene>
<dbReference type="OMA" id="NLMVVLC"/>
<dbReference type="InterPro" id="IPR036013">
    <property type="entry name" value="Band_7/SPFH_dom_sf"/>
</dbReference>
<dbReference type="PhylomeDB" id="R7QAB5"/>